<evidence type="ECO:0000256" key="1">
    <source>
        <dbReference type="ARBA" id="ARBA00004236"/>
    </source>
</evidence>
<evidence type="ECO:0000259" key="17">
    <source>
        <dbReference type="PROSITE" id="PS50135"/>
    </source>
</evidence>
<feature type="compositionally biased region" description="Polar residues" evidence="16">
    <location>
        <begin position="549"/>
        <end position="561"/>
    </location>
</feature>
<dbReference type="Pfam" id="PF09068">
    <property type="entry name" value="EF-hand_2"/>
    <property type="match status" value="1"/>
</dbReference>
<dbReference type="SUPFAM" id="SSF47473">
    <property type="entry name" value="EF-hand"/>
    <property type="match status" value="2"/>
</dbReference>
<dbReference type="PANTHER" id="PTHR12268:SF22">
    <property type="entry name" value="DYSTROBREVIN BETA"/>
    <property type="match status" value="1"/>
</dbReference>
<dbReference type="GO" id="GO:0005886">
    <property type="term" value="C:plasma membrane"/>
    <property type="evidence" value="ECO:0000318"/>
    <property type="project" value="GO_Central"/>
</dbReference>
<evidence type="ECO:0000256" key="2">
    <source>
        <dbReference type="ARBA" id="ARBA00004496"/>
    </source>
</evidence>
<organism evidence="18">
    <name type="scientific">Xenopus tropicalis</name>
    <name type="common">Western clawed frog</name>
    <name type="synonym">Silurana tropicalis</name>
    <dbReference type="NCBI Taxonomy" id="8364"/>
    <lineage>
        <taxon>Eukaryota</taxon>
        <taxon>Metazoa</taxon>
        <taxon>Chordata</taxon>
        <taxon>Craniata</taxon>
        <taxon>Vertebrata</taxon>
        <taxon>Euteleostomi</taxon>
        <taxon>Amphibia</taxon>
        <taxon>Batrachia</taxon>
        <taxon>Anura</taxon>
        <taxon>Pipoidea</taxon>
        <taxon>Pipidae</taxon>
        <taxon>Xenopodinae</taxon>
        <taxon>Xenopus</taxon>
        <taxon>Silurana</taxon>
    </lineage>
</organism>
<gene>
    <name evidence="18 20 21" type="primary">dtnb</name>
</gene>
<sequence>MIEESGKRRRTMAEKRQLFMEMRAQNFDVIRLSTYRTACKLRFVQKRCNLHLVDIWNMIEAFRDNGLNTLDHNTEINVSRLETIISSIYYQLNKRLPSTHQIGVDQSISLLLNFMIAAYDSEGHGKLTVFSVKAILATMCGGKILDKLRYIFSQVSDSTGLMVYTKFDQFLREVLKLPTTVFEGPSFGYTEHSARTCFPPQKKIALNMFLDTIMADPPPQCLVWLPLMHRLAHVENVFHPVECSFCRSESMMGFRYRCQQCHNYQLCQNCFWRGHANGPHSNQHQMKEHSSWKSPAKKLSHAISKSLGCVPSRELPHPVFPEHPEKPLDLAHIVPARPLTNMNDALVTHISSGAPTPTKRLHNSADTASRVPDEHALIAEYVARLRFGTRVLDSPSRLDEEHRLIARYAARLAAEAGNSPRPPTELSFNFDANKQQRQLIAELENKNREILQEIQRLRLEHEQASQPTPEKAQQNPTLLAELRLLRQRKDELEQRMSALQESRRELMVQLEGLMKLLKEEEHKQAAQATGSPHCSPSHGSNRPMPMPVRSTSAGSTPTHVPQDSFAGLGEVQDAFAQGTRRNLRNDLLVAADSITNTMSSLVKELHSAEEGADDEEEKIQNGKDRGTVTSKIPMYF</sequence>
<evidence type="ECO:0000256" key="4">
    <source>
        <dbReference type="ARBA" id="ARBA00022475"/>
    </source>
</evidence>
<evidence type="ECO:0000313" key="21">
    <source>
        <dbReference type="Xenbase" id="XB-GENE-979789"/>
    </source>
</evidence>
<dbReference type="FunFam" id="1.10.238.10:FF:000016">
    <property type="entry name" value="Dystrobrevin alpha"/>
    <property type="match status" value="1"/>
</dbReference>
<evidence type="ECO:0000256" key="7">
    <source>
        <dbReference type="ARBA" id="ARBA00022723"/>
    </source>
</evidence>
<dbReference type="CDD" id="cd02334">
    <property type="entry name" value="ZZ_dystrophin"/>
    <property type="match status" value="1"/>
</dbReference>
<dbReference type="AlphaFoldDB" id="A0A803K564"/>
<dbReference type="RefSeq" id="XP_031757764.1">
    <property type="nucleotide sequence ID" value="XM_031901904.1"/>
</dbReference>
<dbReference type="Gene3D" id="1.10.238.10">
    <property type="entry name" value="EF-hand"/>
    <property type="match status" value="2"/>
</dbReference>
<reference evidence="18" key="1">
    <citation type="journal article" date="2010" name="Science">
        <title>The genome of the Western clawed frog Xenopus tropicalis.</title>
        <authorList>
            <person name="Hellsten U."/>
            <person name="Harland R.M."/>
            <person name="Gilchrist M.J."/>
            <person name="Hendrix D."/>
            <person name="Jurka J."/>
            <person name="Kapitonov V."/>
            <person name="Ovcharenko I."/>
            <person name="Putnam N.H."/>
            <person name="Shu S."/>
            <person name="Taher L."/>
            <person name="Blitz I.L."/>
            <person name="Blumberg B."/>
            <person name="Dichmann D.S."/>
            <person name="Dubchak I."/>
            <person name="Amaya E."/>
            <person name="Detter J.C."/>
            <person name="Fletcher R."/>
            <person name="Gerhard D.S."/>
            <person name="Goodstein D."/>
            <person name="Graves T."/>
            <person name="Grigoriev I.V."/>
            <person name="Grimwood J."/>
            <person name="Kawashima T."/>
            <person name="Lindquist E."/>
            <person name="Lucas S.M."/>
            <person name="Mead P.E."/>
            <person name="Mitros T."/>
            <person name="Ogino H."/>
            <person name="Ohta Y."/>
            <person name="Poliakov A.V."/>
            <person name="Pollet N."/>
            <person name="Robert J."/>
            <person name="Salamov A."/>
            <person name="Sater A.K."/>
            <person name="Schmutz J."/>
            <person name="Terry A."/>
            <person name="Vize P.D."/>
            <person name="Warren W.C."/>
            <person name="Wells D."/>
            <person name="Wills A."/>
            <person name="Wilson R.K."/>
            <person name="Zimmerman L.B."/>
            <person name="Zorn A.M."/>
            <person name="Grainger R."/>
            <person name="Grammer T."/>
            <person name="Khokha M.K."/>
            <person name="Richardson P.M."/>
            <person name="Rokhsar D.S."/>
        </authorList>
    </citation>
    <scope>NUCLEOTIDE SEQUENCE [LARGE SCALE GENOMIC DNA]</scope>
    <source>
        <strain evidence="18">Nigerian</strain>
    </source>
</reference>
<keyword evidence="7" id="KW-0479">Metal-binding</keyword>
<keyword evidence="4" id="KW-1003">Cell membrane</keyword>
<dbReference type="PIRSF" id="PIRSF038204">
    <property type="entry name" value="Distrobrevin"/>
    <property type="match status" value="1"/>
</dbReference>
<dbReference type="FunFam" id="1.10.238.10:FF:000014">
    <property type="entry name" value="Dystrobrevin alpha"/>
    <property type="match status" value="1"/>
</dbReference>
<dbReference type="Bgee" id="ENSXETG00000001233">
    <property type="expression patterns" value="Expressed in brain and 12 other cell types or tissues"/>
</dbReference>
<dbReference type="InterPro" id="IPR015153">
    <property type="entry name" value="EF-hand_dom_typ1"/>
</dbReference>
<dbReference type="OrthoDB" id="6019271at2759"/>
<evidence type="ECO:0000256" key="14">
    <source>
        <dbReference type="PIRNR" id="PIRNR038204"/>
    </source>
</evidence>
<dbReference type="InterPro" id="IPR011992">
    <property type="entry name" value="EF-hand-dom_pair"/>
</dbReference>
<keyword evidence="11" id="KW-0175">Coiled coil</keyword>
<dbReference type="GO" id="GO:0008270">
    <property type="term" value="F:zinc ion binding"/>
    <property type="evidence" value="ECO:0007669"/>
    <property type="project" value="UniProtKB-KW"/>
</dbReference>
<evidence type="ECO:0000256" key="16">
    <source>
        <dbReference type="SAM" id="MobiDB-lite"/>
    </source>
</evidence>
<evidence type="ECO:0000256" key="8">
    <source>
        <dbReference type="ARBA" id="ARBA00022771"/>
    </source>
</evidence>
<dbReference type="GeneID" id="100496192"/>
<dbReference type="InterPro" id="IPR050774">
    <property type="entry name" value="KCMF1/Dystrophin"/>
</dbReference>
<feature type="region of interest" description="Disordered" evidence="16">
    <location>
        <begin position="521"/>
        <end position="564"/>
    </location>
</feature>
<dbReference type="KEGG" id="xtr:100496192"/>
<name>A0A803K564_XENTR</name>
<keyword evidence="9" id="KW-0862">Zinc</keyword>
<dbReference type="FunFam" id="3.30.60.90:FF:000002">
    <property type="entry name" value="Dystrobrevin alpha"/>
    <property type="match status" value="1"/>
</dbReference>
<dbReference type="CTD" id="1838"/>
<dbReference type="Reactome" id="R-XTR-9913351">
    <property type="pathway name" value="Formation of the dystrophin-glycoprotein complex (DGC)"/>
</dbReference>
<comment type="similarity">
    <text evidence="3 14">Belongs to the dystrophin family. Dystrobrevin subfamily.</text>
</comment>
<evidence type="ECO:0000256" key="12">
    <source>
        <dbReference type="ARBA" id="ARBA00023136"/>
    </source>
</evidence>
<dbReference type="Ensembl" id="ENSXETT00000113287">
    <property type="protein sequence ID" value="ENSXETP00000115421"/>
    <property type="gene ID" value="ENSXETG00000001233"/>
</dbReference>
<dbReference type="AGR" id="Xenbase:XB-GENE-979789"/>
<reference evidence="20" key="3">
    <citation type="submission" date="2025-04" db="UniProtKB">
        <authorList>
            <consortium name="RefSeq"/>
        </authorList>
    </citation>
    <scope>IDENTIFICATION</scope>
    <source>
        <strain evidence="20">Nigerian</strain>
        <tissue evidence="20">Liver and blood</tissue>
    </source>
</reference>
<dbReference type="SMART" id="SM00291">
    <property type="entry name" value="ZnF_ZZ"/>
    <property type="match status" value="1"/>
</dbReference>
<dbReference type="GO" id="GO:0099536">
    <property type="term" value="P:synaptic signaling"/>
    <property type="evidence" value="ECO:0000318"/>
    <property type="project" value="GO_Central"/>
</dbReference>
<evidence type="ECO:0000256" key="6">
    <source>
        <dbReference type="ARBA" id="ARBA00022553"/>
    </source>
</evidence>
<feature type="region of interest" description="Disordered" evidence="16">
    <location>
        <begin position="606"/>
        <end position="636"/>
    </location>
</feature>
<evidence type="ECO:0000313" key="20">
    <source>
        <dbReference type="RefSeq" id="XP_031757764.1"/>
    </source>
</evidence>
<reference evidence="18" key="2">
    <citation type="submission" date="2021-03" db="UniProtKB">
        <authorList>
            <consortium name="Ensembl"/>
        </authorList>
    </citation>
    <scope>IDENTIFICATION</scope>
</reference>
<protein>
    <recommendedName>
        <fullName evidence="14">Dystrobrevin</fullName>
    </recommendedName>
</protein>
<dbReference type="GO" id="GO:0045202">
    <property type="term" value="C:synapse"/>
    <property type="evidence" value="ECO:0000318"/>
    <property type="project" value="GO_Central"/>
</dbReference>
<proteinExistence type="inferred from homology"/>
<keyword evidence="10" id="KW-0770">Synapse</keyword>
<dbReference type="InterPro" id="IPR043145">
    <property type="entry name" value="Znf_ZZ_sf"/>
</dbReference>
<feature type="domain" description="ZZ-type" evidence="17">
    <location>
        <begin position="238"/>
        <end position="294"/>
    </location>
</feature>
<evidence type="ECO:0000313" key="19">
    <source>
        <dbReference type="Proteomes" id="UP000008143"/>
    </source>
</evidence>
<dbReference type="Proteomes" id="UP000008143">
    <property type="component" value="Chromosome 5"/>
</dbReference>
<evidence type="ECO:0000256" key="5">
    <source>
        <dbReference type="ARBA" id="ARBA00022490"/>
    </source>
</evidence>
<dbReference type="Gene3D" id="3.30.60.90">
    <property type="match status" value="1"/>
</dbReference>
<dbReference type="Pfam" id="PF09069">
    <property type="entry name" value="EF-hand_3"/>
    <property type="match status" value="1"/>
</dbReference>
<evidence type="ECO:0000256" key="13">
    <source>
        <dbReference type="ARBA" id="ARBA00034103"/>
    </source>
</evidence>
<keyword evidence="8 15" id="KW-0863">Zinc-finger</keyword>
<keyword evidence="5 14" id="KW-0963">Cytoplasm</keyword>
<evidence type="ECO:0000256" key="10">
    <source>
        <dbReference type="ARBA" id="ARBA00023018"/>
    </source>
</evidence>
<keyword evidence="6" id="KW-0597">Phosphoprotein</keyword>
<evidence type="ECO:0000256" key="9">
    <source>
        <dbReference type="ARBA" id="ARBA00022833"/>
    </source>
</evidence>
<dbReference type="Xenbase" id="XB-GENE-979789">
    <property type="gene designation" value="dtnb"/>
</dbReference>
<comment type="subcellular location">
    <subcellularLocation>
        <location evidence="1">Cell membrane</location>
    </subcellularLocation>
    <subcellularLocation>
        <location evidence="2 14">Cytoplasm</location>
    </subcellularLocation>
    <subcellularLocation>
        <location evidence="13">Synapse</location>
    </subcellularLocation>
</comment>
<keyword evidence="12" id="KW-0472">Membrane</keyword>
<dbReference type="GeneTree" id="ENSGT00940000153897"/>
<dbReference type="PANTHER" id="PTHR12268">
    <property type="entry name" value="E3 UBIQUITIN-PROTEIN LIGASE KCMF1"/>
    <property type="match status" value="1"/>
</dbReference>
<keyword evidence="19" id="KW-1185">Reference proteome</keyword>
<evidence type="ECO:0000313" key="18">
    <source>
        <dbReference type="Ensembl" id="ENSXETP00000115421"/>
    </source>
</evidence>
<dbReference type="InterPro" id="IPR017432">
    <property type="entry name" value="Distrobrevin"/>
</dbReference>
<dbReference type="CDD" id="cd16244">
    <property type="entry name" value="EFh_DTN"/>
    <property type="match status" value="1"/>
</dbReference>
<dbReference type="PROSITE" id="PS50135">
    <property type="entry name" value="ZF_ZZ_2"/>
    <property type="match status" value="1"/>
</dbReference>
<dbReference type="PROSITE" id="PS01357">
    <property type="entry name" value="ZF_ZZ_1"/>
    <property type="match status" value="1"/>
</dbReference>
<evidence type="ECO:0000256" key="11">
    <source>
        <dbReference type="ARBA" id="ARBA00023054"/>
    </source>
</evidence>
<dbReference type="InterPro" id="IPR015154">
    <property type="entry name" value="EF-hand_dom_typ2"/>
</dbReference>
<dbReference type="SUPFAM" id="SSF57850">
    <property type="entry name" value="RING/U-box"/>
    <property type="match status" value="1"/>
</dbReference>
<evidence type="ECO:0000256" key="3">
    <source>
        <dbReference type="ARBA" id="ARBA00009563"/>
    </source>
</evidence>
<dbReference type="OMA" id="ECNECEC"/>
<dbReference type="InterPro" id="IPR000433">
    <property type="entry name" value="Znf_ZZ"/>
</dbReference>
<accession>A0A803K564</accession>
<evidence type="ECO:0000256" key="15">
    <source>
        <dbReference type="PROSITE-ProRule" id="PRU00228"/>
    </source>
</evidence>
<dbReference type="Pfam" id="PF00569">
    <property type="entry name" value="ZZ"/>
    <property type="match status" value="1"/>
</dbReference>
<feature type="compositionally biased region" description="Polar residues" evidence="16">
    <location>
        <begin position="526"/>
        <end position="540"/>
    </location>
</feature>
<dbReference type="GO" id="GO:0005737">
    <property type="term" value="C:cytoplasm"/>
    <property type="evidence" value="ECO:0007669"/>
    <property type="project" value="UniProtKB-SubCell"/>
</dbReference>